<protein>
    <submittedName>
        <fullName evidence="1">Uncharacterized protein</fullName>
    </submittedName>
</protein>
<organism evidence="1 2">
    <name type="scientific">Dichanthelium oligosanthes</name>
    <dbReference type="NCBI Taxonomy" id="888268"/>
    <lineage>
        <taxon>Eukaryota</taxon>
        <taxon>Viridiplantae</taxon>
        <taxon>Streptophyta</taxon>
        <taxon>Embryophyta</taxon>
        <taxon>Tracheophyta</taxon>
        <taxon>Spermatophyta</taxon>
        <taxon>Magnoliopsida</taxon>
        <taxon>Liliopsida</taxon>
        <taxon>Poales</taxon>
        <taxon>Poaceae</taxon>
        <taxon>PACMAD clade</taxon>
        <taxon>Panicoideae</taxon>
        <taxon>Panicodae</taxon>
        <taxon>Paniceae</taxon>
        <taxon>Dichantheliinae</taxon>
        <taxon>Dichanthelium</taxon>
    </lineage>
</organism>
<keyword evidence="2" id="KW-1185">Reference proteome</keyword>
<comment type="caution">
    <text evidence="1">The sequence shown here is derived from an EMBL/GenBank/DDBJ whole genome shotgun (WGS) entry which is preliminary data.</text>
</comment>
<evidence type="ECO:0000313" key="1">
    <source>
        <dbReference type="EMBL" id="OEL31724.1"/>
    </source>
</evidence>
<gene>
    <name evidence="1" type="ORF">BAE44_0007258</name>
</gene>
<evidence type="ECO:0000313" key="2">
    <source>
        <dbReference type="Proteomes" id="UP000095767"/>
    </source>
</evidence>
<dbReference type="Proteomes" id="UP000095767">
    <property type="component" value="Unassembled WGS sequence"/>
</dbReference>
<proteinExistence type="predicted"/>
<sequence>MDSAGRQQEDGLMMEAPEIGKDLLDELLDTYLAGADGAEEAQLGLPTDLGDGVGWVDSQELLNYSIHPHHDCEDCGLDGILSDFEVYGSSPRSPGPYVVFVDDETMEWAETADAAMGPFTGECMGDWYMDGMVMAMDWEEEDGGSGFSFEPCYGGGEAGADQVYGGSPLWE</sequence>
<name>A0A1E5W2W9_9POAL</name>
<dbReference type="OrthoDB" id="664611at2759"/>
<reference evidence="1 2" key="1">
    <citation type="submission" date="2016-09" db="EMBL/GenBank/DDBJ databases">
        <title>The draft genome of Dichanthelium oligosanthes: A C3 panicoid grass species.</title>
        <authorList>
            <person name="Studer A.J."/>
            <person name="Schnable J.C."/>
            <person name="Brutnell T.P."/>
        </authorList>
    </citation>
    <scope>NUCLEOTIDE SEQUENCE [LARGE SCALE GENOMIC DNA]</scope>
    <source>
        <strain evidence="2">cv. Kellogg 1175</strain>
        <tissue evidence="1">Leaf</tissue>
    </source>
</reference>
<dbReference type="EMBL" id="LWDX02022810">
    <property type="protein sequence ID" value="OEL31724.1"/>
    <property type="molecule type" value="Genomic_DNA"/>
</dbReference>
<dbReference type="AlphaFoldDB" id="A0A1E5W2W9"/>
<accession>A0A1E5W2W9</accession>